<sequence>MSRSCLRWLLELLTSTIGLFGLSIGLLKEPCSGLSSFLASILVPYHGWRISHRTHHQNHGHMCEKIYKSLDKPTQFFRFTLSLVMLAYPFYLVKTESKNGALGVFFCHGMEEVL</sequence>
<protein>
    <recommendedName>
        <fullName evidence="4">Fatty acid desaturase domain-containing protein</fullName>
    </recommendedName>
</protein>
<gene>
    <name evidence="2" type="ORF">F2Q69_00041621</name>
</gene>
<keyword evidence="1" id="KW-1133">Transmembrane helix</keyword>
<keyword evidence="1" id="KW-0812">Transmembrane</keyword>
<dbReference type="EMBL" id="QGKX02001621">
    <property type="protein sequence ID" value="KAF3499397.1"/>
    <property type="molecule type" value="Genomic_DNA"/>
</dbReference>
<reference evidence="2" key="1">
    <citation type="submission" date="2019-12" db="EMBL/GenBank/DDBJ databases">
        <title>Genome sequencing and annotation of Brassica cretica.</title>
        <authorList>
            <person name="Studholme D.J."/>
            <person name="Sarris P."/>
        </authorList>
    </citation>
    <scope>NUCLEOTIDE SEQUENCE</scope>
    <source>
        <strain evidence="2">PFS-109/04</strain>
        <tissue evidence="2">Leaf</tissue>
    </source>
</reference>
<dbReference type="Proteomes" id="UP000712600">
    <property type="component" value="Unassembled WGS sequence"/>
</dbReference>
<evidence type="ECO:0008006" key="4">
    <source>
        <dbReference type="Google" id="ProtNLM"/>
    </source>
</evidence>
<comment type="caution">
    <text evidence="2">The sequence shown here is derived from an EMBL/GenBank/DDBJ whole genome shotgun (WGS) entry which is preliminary data.</text>
</comment>
<organism evidence="2 3">
    <name type="scientific">Brassica cretica</name>
    <name type="common">Mustard</name>
    <dbReference type="NCBI Taxonomy" id="69181"/>
    <lineage>
        <taxon>Eukaryota</taxon>
        <taxon>Viridiplantae</taxon>
        <taxon>Streptophyta</taxon>
        <taxon>Embryophyta</taxon>
        <taxon>Tracheophyta</taxon>
        <taxon>Spermatophyta</taxon>
        <taxon>Magnoliopsida</taxon>
        <taxon>eudicotyledons</taxon>
        <taxon>Gunneridae</taxon>
        <taxon>Pentapetalae</taxon>
        <taxon>rosids</taxon>
        <taxon>malvids</taxon>
        <taxon>Brassicales</taxon>
        <taxon>Brassicaceae</taxon>
        <taxon>Brassiceae</taxon>
        <taxon>Brassica</taxon>
    </lineage>
</organism>
<feature type="transmembrane region" description="Helical" evidence="1">
    <location>
        <begin position="6"/>
        <end position="27"/>
    </location>
</feature>
<evidence type="ECO:0000256" key="1">
    <source>
        <dbReference type="SAM" id="Phobius"/>
    </source>
</evidence>
<proteinExistence type="predicted"/>
<feature type="transmembrane region" description="Helical" evidence="1">
    <location>
        <begin position="76"/>
        <end position="93"/>
    </location>
</feature>
<dbReference type="AlphaFoldDB" id="A0A8S9NBJ0"/>
<keyword evidence="1" id="KW-0472">Membrane</keyword>
<evidence type="ECO:0000313" key="3">
    <source>
        <dbReference type="Proteomes" id="UP000712600"/>
    </source>
</evidence>
<evidence type="ECO:0000313" key="2">
    <source>
        <dbReference type="EMBL" id="KAF3499397.1"/>
    </source>
</evidence>
<accession>A0A8S9NBJ0</accession>
<name>A0A8S9NBJ0_BRACR</name>